<dbReference type="InterPro" id="IPR050383">
    <property type="entry name" value="GlyoxalaseI/FosfomycinResist"/>
</dbReference>
<evidence type="ECO:0000313" key="2">
    <source>
        <dbReference type="EMBL" id="SLN09704.1"/>
    </source>
</evidence>
<evidence type="ECO:0000259" key="1">
    <source>
        <dbReference type="PROSITE" id="PS51819"/>
    </source>
</evidence>
<reference evidence="2 3" key="1">
    <citation type="submission" date="2017-03" db="EMBL/GenBank/DDBJ databases">
        <authorList>
            <person name="Afonso C.L."/>
            <person name="Miller P.J."/>
            <person name="Scott M.A."/>
            <person name="Spackman E."/>
            <person name="Goraichik I."/>
            <person name="Dimitrov K.M."/>
            <person name="Suarez D.L."/>
            <person name="Swayne D.E."/>
        </authorList>
    </citation>
    <scope>NUCLEOTIDE SEQUENCE [LARGE SCALE GENOMIC DNA]</scope>
    <source>
        <strain evidence="2 3">CECT 8287</strain>
    </source>
</reference>
<dbReference type="RefSeq" id="WP_085890384.1">
    <property type="nucleotide sequence ID" value="NZ_FWFL01000001.1"/>
</dbReference>
<feature type="domain" description="VOC" evidence="1">
    <location>
        <begin position="14"/>
        <end position="139"/>
    </location>
</feature>
<dbReference type="PANTHER" id="PTHR21366">
    <property type="entry name" value="GLYOXALASE FAMILY PROTEIN"/>
    <property type="match status" value="1"/>
</dbReference>
<dbReference type="Proteomes" id="UP000193827">
    <property type="component" value="Unassembled WGS sequence"/>
</dbReference>
<organism evidence="2 3">
    <name type="scientific">Roseovarius litorisediminis</name>
    <dbReference type="NCBI Taxonomy" id="1312363"/>
    <lineage>
        <taxon>Bacteria</taxon>
        <taxon>Pseudomonadati</taxon>
        <taxon>Pseudomonadota</taxon>
        <taxon>Alphaproteobacteria</taxon>
        <taxon>Rhodobacterales</taxon>
        <taxon>Roseobacteraceae</taxon>
        <taxon>Roseovarius</taxon>
    </lineage>
</organism>
<gene>
    <name evidence="2" type="ORF">PEL8287_00084</name>
</gene>
<dbReference type="InterPro" id="IPR004360">
    <property type="entry name" value="Glyas_Fos-R_dOase_dom"/>
</dbReference>
<dbReference type="PROSITE" id="PS51819">
    <property type="entry name" value="VOC"/>
    <property type="match status" value="1"/>
</dbReference>
<proteinExistence type="predicted"/>
<dbReference type="EMBL" id="FWFL01000001">
    <property type="protein sequence ID" value="SLN09704.1"/>
    <property type="molecule type" value="Genomic_DNA"/>
</dbReference>
<accession>A0A1Y5RA58</accession>
<keyword evidence="3" id="KW-1185">Reference proteome</keyword>
<protein>
    <submittedName>
        <fullName evidence="2">Glyoxalase-like domain protein</fullName>
    </submittedName>
</protein>
<dbReference type="InterPro" id="IPR029068">
    <property type="entry name" value="Glyas_Bleomycin-R_OHBP_Dase"/>
</dbReference>
<dbReference type="Pfam" id="PF00903">
    <property type="entry name" value="Glyoxalase"/>
    <property type="match status" value="1"/>
</dbReference>
<dbReference type="OrthoDB" id="9812656at2"/>
<dbReference type="InterPro" id="IPR037523">
    <property type="entry name" value="VOC_core"/>
</dbReference>
<name>A0A1Y5RA58_9RHOB</name>
<dbReference type="Gene3D" id="3.10.180.10">
    <property type="entry name" value="2,3-Dihydroxybiphenyl 1,2-Dioxygenase, domain 1"/>
    <property type="match status" value="1"/>
</dbReference>
<dbReference type="AlphaFoldDB" id="A0A1Y5RA58"/>
<dbReference type="PANTHER" id="PTHR21366:SF22">
    <property type="entry name" value="VOC DOMAIN-CONTAINING PROTEIN"/>
    <property type="match status" value="1"/>
</dbReference>
<evidence type="ECO:0000313" key="3">
    <source>
        <dbReference type="Proteomes" id="UP000193827"/>
    </source>
</evidence>
<sequence length="143" mass="15412">MSNDSLPSAPSPVAVLEAALYANDLDAAADFYGTVLGLPELARVDGRHIFYRVGTTILLIFDPRATVGGSSNPRLQVPGHGARGPGHLCFAVSATEIAAWRKRLEAAGYPIESNFTWPNGARSIYFRDPAGNSLEMAEPRLWE</sequence>
<dbReference type="SUPFAM" id="SSF54593">
    <property type="entry name" value="Glyoxalase/Bleomycin resistance protein/Dihydroxybiphenyl dioxygenase"/>
    <property type="match status" value="1"/>
</dbReference>